<dbReference type="SUPFAM" id="SSF53613">
    <property type="entry name" value="Ribokinase-like"/>
    <property type="match status" value="1"/>
</dbReference>
<evidence type="ECO:0000259" key="3">
    <source>
        <dbReference type="Pfam" id="PF00294"/>
    </source>
</evidence>
<reference evidence="5" key="1">
    <citation type="journal article" date="2019" name="Int. J. Syst. Evol. Microbiol.">
        <title>The Global Catalogue of Microorganisms (GCM) 10K type strain sequencing project: providing services to taxonomists for standard genome sequencing and annotation.</title>
        <authorList>
            <consortium name="The Broad Institute Genomics Platform"/>
            <consortium name="The Broad Institute Genome Sequencing Center for Infectious Disease"/>
            <person name="Wu L."/>
            <person name="Ma J."/>
        </authorList>
    </citation>
    <scope>NUCLEOTIDE SEQUENCE [LARGE SCALE GENOMIC DNA]</scope>
    <source>
        <strain evidence="5">CGMCC 1.16326</strain>
    </source>
</reference>
<organism evidence="4 5">
    <name type="scientific">Bosea vestrisii</name>
    <dbReference type="NCBI Taxonomy" id="151416"/>
    <lineage>
        <taxon>Bacteria</taxon>
        <taxon>Pseudomonadati</taxon>
        <taxon>Pseudomonadota</taxon>
        <taxon>Alphaproteobacteria</taxon>
        <taxon>Hyphomicrobiales</taxon>
        <taxon>Boseaceae</taxon>
        <taxon>Bosea</taxon>
    </lineage>
</organism>
<comment type="caution">
    <text evidence="4">The sequence shown here is derived from an EMBL/GenBank/DDBJ whole genome shotgun (WGS) entry which is preliminary data.</text>
</comment>
<keyword evidence="5" id="KW-1185">Reference proteome</keyword>
<dbReference type="InterPro" id="IPR011611">
    <property type="entry name" value="PfkB_dom"/>
</dbReference>
<dbReference type="PANTHER" id="PTHR10584:SF166">
    <property type="entry name" value="RIBOKINASE"/>
    <property type="match status" value="1"/>
</dbReference>
<evidence type="ECO:0000313" key="4">
    <source>
        <dbReference type="EMBL" id="MFC5392046.1"/>
    </source>
</evidence>
<dbReference type="RefSeq" id="WP_377006778.1">
    <property type="nucleotide sequence ID" value="NZ_JBHSLV010000008.1"/>
</dbReference>
<dbReference type="EC" id="2.7.1.-" evidence="4"/>
<dbReference type="Gene3D" id="3.40.1190.20">
    <property type="match status" value="1"/>
</dbReference>
<dbReference type="PANTHER" id="PTHR10584">
    <property type="entry name" value="SUGAR KINASE"/>
    <property type="match status" value="1"/>
</dbReference>
<keyword evidence="2 4" id="KW-0418">Kinase</keyword>
<dbReference type="Proteomes" id="UP001596104">
    <property type="component" value="Unassembled WGS sequence"/>
</dbReference>
<dbReference type="InterPro" id="IPR002173">
    <property type="entry name" value="Carboh/pur_kinase_PfkB_CS"/>
</dbReference>
<evidence type="ECO:0000256" key="2">
    <source>
        <dbReference type="ARBA" id="ARBA00022777"/>
    </source>
</evidence>
<feature type="domain" description="Carbohydrate kinase PfkB" evidence="3">
    <location>
        <begin position="39"/>
        <end position="293"/>
    </location>
</feature>
<name>A0ABW0H4I1_9HYPH</name>
<gene>
    <name evidence="4" type="ORF">ACFPPC_05255</name>
</gene>
<proteinExistence type="predicted"/>
<protein>
    <submittedName>
        <fullName evidence="4">Carbohydrate kinase family protein</fullName>
        <ecNumber evidence="4">2.7.1.-</ecNumber>
    </submittedName>
</protein>
<keyword evidence="1 4" id="KW-0808">Transferase</keyword>
<dbReference type="GO" id="GO:0016301">
    <property type="term" value="F:kinase activity"/>
    <property type="evidence" value="ECO:0007669"/>
    <property type="project" value="UniProtKB-KW"/>
</dbReference>
<evidence type="ECO:0000256" key="1">
    <source>
        <dbReference type="ARBA" id="ARBA00022679"/>
    </source>
</evidence>
<accession>A0ABW0H4I1</accession>
<sequence>MTARQPRPDGLVLSTGRLYCDLVFRGLKAMPRLGEERFAEDLTIVPGGGGFITAAHLVGLGRPAALLARLGEDPLAQSLLPALDRSGVELGFLERAPDAGPQLTVAMVQDGERAFLSRRAGPARPATLPAALGDVRAAHLHIAEFATLAEIPHLVTDAKHHGLTVSLDPSWDDALIRSPDLIALCNGVDIFLPNAAEARAIADSGDLDTAGRRLARQFSLVVIKDGGDGARLYHGQESLALPAAPCQGVLDTTGAGDAFNAGFLAAWLRGSPAERALAEGIACGTLSVQSVGGAGRGIDPRQVADIADRLLEEPLRCHG</sequence>
<dbReference type="PROSITE" id="PS00584">
    <property type="entry name" value="PFKB_KINASES_2"/>
    <property type="match status" value="1"/>
</dbReference>
<dbReference type="InterPro" id="IPR029056">
    <property type="entry name" value="Ribokinase-like"/>
</dbReference>
<evidence type="ECO:0000313" key="5">
    <source>
        <dbReference type="Proteomes" id="UP001596104"/>
    </source>
</evidence>
<dbReference type="Pfam" id="PF00294">
    <property type="entry name" value="PfkB"/>
    <property type="match status" value="1"/>
</dbReference>
<dbReference type="EMBL" id="JBHSLV010000008">
    <property type="protein sequence ID" value="MFC5392046.1"/>
    <property type="molecule type" value="Genomic_DNA"/>
</dbReference>